<evidence type="ECO:0000259" key="4">
    <source>
        <dbReference type="Pfam" id="PF08241"/>
    </source>
</evidence>
<dbReference type="GO" id="GO:0032259">
    <property type="term" value="P:methylation"/>
    <property type="evidence" value="ECO:0007669"/>
    <property type="project" value="UniProtKB-KW"/>
</dbReference>
<protein>
    <submittedName>
        <fullName evidence="5">Methyltransferase domain-containing protein</fullName>
    </submittedName>
</protein>
<dbReference type="EMBL" id="CP101118">
    <property type="protein sequence ID" value="WZF88845.1"/>
    <property type="molecule type" value="Genomic_DNA"/>
</dbReference>
<dbReference type="PANTHER" id="PTHR43464:SF19">
    <property type="entry name" value="UBIQUINONE BIOSYNTHESIS O-METHYLTRANSFERASE, MITOCHONDRIAL"/>
    <property type="match status" value="1"/>
</dbReference>
<dbReference type="GO" id="GO:0008168">
    <property type="term" value="F:methyltransferase activity"/>
    <property type="evidence" value="ECO:0007669"/>
    <property type="project" value="UniProtKB-KW"/>
</dbReference>
<organism evidence="5 6">
    <name type="scientific">Marinobacter metalliresistant</name>
    <dbReference type="NCBI Taxonomy" id="2961995"/>
    <lineage>
        <taxon>Bacteria</taxon>
        <taxon>Pseudomonadati</taxon>
        <taxon>Pseudomonadota</taxon>
        <taxon>Gammaproteobacteria</taxon>
        <taxon>Pseudomonadales</taxon>
        <taxon>Marinobacteraceae</taxon>
        <taxon>Marinobacter</taxon>
    </lineage>
</organism>
<dbReference type="Proteomes" id="UP001475781">
    <property type="component" value="Chromosome"/>
</dbReference>
<evidence type="ECO:0000256" key="1">
    <source>
        <dbReference type="ARBA" id="ARBA00022603"/>
    </source>
</evidence>
<dbReference type="Pfam" id="PF08241">
    <property type="entry name" value="Methyltransf_11"/>
    <property type="match status" value="1"/>
</dbReference>
<evidence type="ECO:0000313" key="6">
    <source>
        <dbReference type="Proteomes" id="UP001475781"/>
    </source>
</evidence>
<dbReference type="InterPro" id="IPR013216">
    <property type="entry name" value="Methyltransf_11"/>
</dbReference>
<dbReference type="InterPro" id="IPR029063">
    <property type="entry name" value="SAM-dependent_MTases_sf"/>
</dbReference>
<accession>A0ABZ2W370</accession>
<proteinExistence type="predicted"/>
<gene>
    <name evidence="5" type="ORF">NLK58_01085</name>
</gene>
<reference evidence="5 6" key="1">
    <citation type="submission" date="2022-07" db="EMBL/GenBank/DDBJ databases">
        <title>A copper resistant bacterium isolated from sediment samples of deep sea hydrothermal areas.</title>
        <authorList>
            <person name="Zeng X."/>
        </authorList>
    </citation>
    <scope>NUCLEOTIDE SEQUENCE [LARGE SCALE GENOMIC DNA]</scope>
    <source>
        <strain evidence="6">CuT 6</strain>
    </source>
</reference>
<keyword evidence="1 5" id="KW-0489">Methyltransferase</keyword>
<dbReference type="PANTHER" id="PTHR43464">
    <property type="entry name" value="METHYLTRANSFERASE"/>
    <property type="match status" value="1"/>
</dbReference>
<name>A0ABZ2W370_9GAMM</name>
<dbReference type="RefSeq" id="WP_341581838.1">
    <property type="nucleotide sequence ID" value="NZ_CP101118.1"/>
</dbReference>
<keyword evidence="3" id="KW-0949">S-adenosyl-L-methionine</keyword>
<evidence type="ECO:0000313" key="5">
    <source>
        <dbReference type="EMBL" id="WZF88845.1"/>
    </source>
</evidence>
<keyword evidence="2" id="KW-0808">Transferase</keyword>
<dbReference type="Gene3D" id="3.40.50.150">
    <property type="entry name" value="Vaccinia Virus protein VP39"/>
    <property type="match status" value="1"/>
</dbReference>
<evidence type="ECO:0000256" key="3">
    <source>
        <dbReference type="ARBA" id="ARBA00022691"/>
    </source>
</evidence>
<sequence length="218" mass="25262">MGANRQHEEQAPIVKEYARLAVEYDTRWSFYIEATTRETMKRLSLLPTDRLLDVGCGTGALLHHLSTTHPAAQLSGVDPVPEMLAIARRRLSPSIELREGWAEHLPFAEQQFDVIVSCNMFHYIRKPVAALLEMKRVLRPGGQLIITDWCDDYWACRVCNLYLRLFSRTYVKTYHERECVQLMKEAGYTVKTIDRYKINWLWGMMTVKATKDAPRQVG</sequence>
<dbReference type="CDD" id="cd02440">
    <property type="entry name" value="AdoMet_MTases"/>
    <property type="match status" value="1"/>
</dbReference>
<keyword evidence="6" id="KW-1185">Reference proteome</keyword>
<feature type="domain" description="Methyltransferase type 11" evidence="4">
    <location>
        <begin position="52"/>
        <end position="146"/>
    </location>
</feature>
<evidence type="ECO:0000256" key="2">
    <source>
        <dbReference type="ARBA" id="ARBA00022679"/>
    </source>
</evidence>
<dbReference type="SUPFAM" id="SSF53335">
    <property type="entry name" value="S-adenosyl-L-methionine-dependent methyltransferases"/>
    <property type="match status" value="1"/>
</dbReference>